<feature type="region of interest" description="Disordered" evidence="1">
    <location>
        <begin position="223"/>
        <end position="247"/>
    </location>
</feature>
<feature type="chain" id="PRO_5037599282" evidence="2">
    <location>
        <begin position="24"/>
        <end position="247"/>
    </location>
</feature>
<feature type="compositionally biased region" description="Polar residues" evidence="1">
    <location>
        <begin position="76"/>
        <end position="96"/>
    </location>
</feature>
<sequence>MILFRRAAVILSVVAMCATPALARRVGTPGSTEDNVSRSQPHSPATEVQSPRATPTHPGNANPDDPPICVTPPSRLASTGRTESLRPSTPEPTRQPSAPEPSQERRDKSKTVIAPMPRVARQAPQHRPRVNTRPLPAAPGMGTLIRMGMTVGREISFLEESVPTRPLRPHGGRAPPARVSVSAPLALAAPAAPLHPAKTFPPAFAPHRSRNDDLAAIAAAAPCTGSASPCPIGSGAALASTLGGSPS</sequence>
<feature type="compositionally biased region" description="Polar residues" evidence="1">
    <location>
        <begin position="29"/>
        <end position="59"/>
    </location>
</feature>
<evidence type="ECO:0000256" key="1">
    <source>
        <dbReference type="SAM" id="MobiDB-lite"/>
    </source>
</evidence>
<feature type="compositionally biased region" description="Low complexity" evidence="1">
    <location>
        <begin position="233"/>
        <end position="247"/>
    </location>
</feature>
<evidence type="ECO:0000313" key="3">
    <source>
        <dbReference type="EMBL" id="MBI5170937.1"/>
    </source>
</evidence>
<feature type="signal peptide" evidence="2">
    <location>
        <begin position="1"/>
        <end position="23"/>
    </location>
</feature>
<protein>
    <submittedName>
        <fullName evidence="3">Uncharacterized protein</fullName>
    </submittedName>
</protein>
<proteinExistence type="predicted"/>
<accession>A0A933W9S6</accession>
<dbReference type="Proteomes" id="UP000696931">
    <property type="component" value="Unassembled WGS sequence"/>
</dbReference>
<comment type="caution">
    <text evidence="3">The sequence shown here is derived from an EMBL/GenBank/DDBJ whole genome shotgun (WGS) entry which is preliminary data.</text>
</comment>
<gene>
    <name evidence="3" type="ORF">HZA61_15715</name>
</gene>
<dbReference type="AlphaFoldDB" id="A0A933W9S6"/>
<reference evidence="3" key="1">
    <citation type="submission" date="2020-07" db="EMBL/GenBank/DDBJ databases">
        <title>Huge and variable diversity of episymbiotic CPR bacteria and DPANN archaea in groundwater ecosystems.</title>
        <authorList>
            <person name="He C.Y."/>
            <person name="Keren R."/>
            <person name="Whittaker M."/>
            <person name="Farag I.F."/>
            <person name="Doudna J."/>
            <person name="Cate J.H.D."/>
            <person name="Banfield J.F."/>
        </authorList>
    </citation>
    <scope>NUCLEOTIDE SEQUENCE</scope>
    <source>
        <strain evidence="3">NC_groundwater_1813_Pr3_B-0.1um_71_17</strain>
    </source>
</reference>
<feature type="region of interest" description="Disordered" evidence="1">
    <location>
        <begin position="25"/>
        <end position="142"/>
    </location>
</feature>
<organism evidence="3 4">
    <name type="scientific">Eiseniibacteriota bacterium</name>
    <dbReference type="NCBI Taxonomy" id="2212470"/>
    <lineage>
        <taxon>Bacteria</taxon>
        <taxon>Candidatus Eiseniibacteriota</taxon>
    </lineage>
</organism>
<evidence type="ECO:0000256" key="2">
    <source>
        <dbReference type="SAM" id="SignalP"/>
    </source>
</evidence>
<dbReference type="EMBL" id="JACRIW010000113">
    <property type="protein sequence ID" value="MBI5170937.1"/>
    <property type="molecule type" value="Genomic_DNA"/>
</dbReference>
<keyword evidence="2" id="KW-0732">Signal</keyword>
<name>A0A933W9S6_UNCEI</name>
<evidence type="ECO:0000313" key="4">
    <source>
        <dbReference type="Proteomes" id="UP000696931"/>
    </source>
</evidence>